<evidence type="ECO:0000313" key="4">
    <source>
        <dbReference type="Proteomes" id="UP000468638"/>
    </source>
</evidence>
<feature type="transmembrane region" description="Helical" evidence="1">
    <location>
        <begin position="7"/>
        <end position="24"/>
    </location>
</feature>
<evidence type="ECO:0000256" key="1">
    <source>
        <dbReference type="SAM" id="Phobius"/>
    </source>
</evidence>
<keyword evidence="1" id="KW-1133">Transmembrane helix</keyword>
<organism evidence="3 4">
    <name type="scientific">Pontibacillus yanchengensis</name>
    <dbReference type="NCBI Taxonomy" id="462910"/>
    <lineage>
        <taxon>Bacteria</taxon>
        <taxon>Bacillati</taxon>
        <taxon>Bacillota</taxon>
        <taxon>Bacilli</taxon>
        <taxon>Bacillales</taxon>
        <taxon>Bacillaceae</taxon>
        <taxon>Pontibacillus</taxon>
    </lineage>
</organism>
<evidence type="ECO:0000313" key="3">
    <source>
        <dbReference type="EMBL" id="MYL35099.1"/>
    </source>
</evidence>
<keyword evidence="1" id="KW-0472">Membrane</keyword>
<proteinExistence type="predicted"/>
<dbReference type="OrthoDB" id="2695971at2"/>
<comment type="caution">
    <text evidence="3">The sequence shown here is derived from an EMBL/GenBank/DDBJ whole genome shotgun (WGS) entry which is preliminary data.</text>
</comment>
<feature type="transmembrane region" description="Helical" evidence="1">
    <location>
        <begin position="119"/>
        <end position="139"/>
    </location>
</feature>
<dbReference type="EMBL" id="WMEQ01000014">
    <property type="protein sequence ID" value="MYL35099.1"/>
    <property type="molecule type" value="Genomic_DNA"/>
</dbReference>
<dbReference type="Proteomes" id="UP000468638">
    <property type="component" value="Unassembled WGS sequence"/>
</dbReference>
<dbReference type="RefSeq" id="WP_160847293.1">
    <property type="nucleotide sequence ID" value="NZ_WMEQ01000014.1"/>
</dbReference>
<keyword evidence="1" id="KW-0812">Transmembrane</keyword>
<dbReference type="InterPro" id="IPR043726">
    <property type="entry name" value="LiaI-LiaF-like_TM1"/>
</dbReference>
<feature type="transmembrane region" description="Helical" evidence="1">
    <location>
        <begin position="36"/>
        <end position="56"/>
    </location>
</feature>
<reference evidence="3 4" key="1">
    <citation type="submission" date="2019-11" db="EMBL/GenBank/DDBJ databases">
        <title>Genome sequences of 17 halophilic strains isolated from different environments.</title>
        <authorList>
            <person name="Furrow R.E."/>
        </authorList>
    </citation>
    <scope>NUCLEOTIDE SEQUENCE [LARGE SCALE GENOMIC DNA]</scope>
    <source>
        <strain evidence="3 4">22514_16_FS</strain>
    </source>
</reference>
<feature type="transmembrane region" description="Helical" evidence="1">
    <location>
        <begin position="145"/>
        <end position="161"/>
    </location>
</feature>
<protein>
    <recommendedName>
        <fullName evidence="2">LiaI-LiaF-like transmembrane region domain-containing protein</fullName>
    </recommendedName>
</protein>
<accession>A0A6I5A494</accession>
<feature type="transmembrane region" description="Helical" evidence="1">
    <location>
        <begin position="93"/>
        <end position="112"/>
    </location>
</feature>
<dbReference type="AlphaFoldDB" id="A0A6I5A494"/>
<feature type="domain" description="LiaI-LiaF-like transmembrane region" evidence="2">
    <location>
        <begin position="9"/>
        <end position="50"/>
    </location>
</feature>
<dbReference type="Pfam" id="PF18917">
    <property type="entry name" value="LiaI-LiaF-like_TM1"/>
    <property type="match status" value="1"/>
</dbReference>
<sequence length="174" mass="19709">MSKEKISNIVIGLVLIIMGSYIFLENFGLIQFEFGFISWPIALLLPALGFHIAFFLSGMRKELAGLLVPGGILLILSLHFYLETLTNFQYADYTWPTILLAPAFGLFELWFFGYRNRGLLIPVGILTILALIFFAQAWIAFAAKLWPLVLIFVGIFILFNRKKKDPKDPTISSD</sequence>
<feature type="transmembrane region" description="Helical" evidence="1">
    <location>
        <begin position="63"/>
        <end position="81"/>
    </location>
</feature>
<name>A0A6I5A494_9BACI</name>
<gene>
    <name evidence="3" type="ORF">GLW05_16080</name>
</gene>
<evidence type="ECO:0000259" key="2">
    <source>
        <dbReference type="Pfam" id="PF18917"/>
    </source>
</evidence>